<dbReference type="AlphaFoldDB" id="A0A561U9M0"/>
<evidence type="ECO:0000313" key="2">
    <source>
        <dbReference type="EMBL" id="TWF96055.1"/>
    </source>
</evidence>
<keyword evidence="3" id="KW-1185">Reference proteome</keyword>
<evidence type="ECO:0000313" key="3">
    <source>
        <dbReference type="Proteomes" id="UP000316184"/>
    </source>
</evidence>
<evidence type="ECO:0000256" key="1">
    <source>
        <dbReference type="SAM" id="MobiDB-lite"/>
    </source>
</evidence>
<dbReference type="EMBL" id="VIWX01000002">
    <property type="protein sequence ID" value="TWF96055.1"/>
    <property type="molecule type" value="Genomic_DNA"/>
</dbReference>
<protein>
    <submittedName>
        <fullName evidence="2">Uncharacterized protein</fullName>
    </submittedName>
</protein>
<dbReference type="Proteomes" id="UP000316184">
    <property type="component" value="Unassembled WGS sequence"/>
</dbReference>
<comment type="caution">
    <text evidence="2">The sequence shown here is derived from an EMBL/GenBank/DDBJ whole genome shotgun (WGS) entry which is preliminary data.</text>
</comment>
<dbReference type="RefSeq" id="WP_145739457.1">
    <property type="nucleotide sequence ID" value="NZ_VIWX01000002.1"/>
</dbReference>
<sequence>MDEETRSRLAEIRSLAEELYPETIEAEIGRARVEAYQAGIKFAADFIEHGPQERSRPDTDIPMPRR</sequence>
<name>A0A561U9M0_9PSEU</name>
<organism evidence="2 3">
    <name type="scientific">Saccharopolyspora dendranthemae</name>
    <dbReference type="NCBI Taxonomy" id="1181886"/>
    <lineage>
        <taxon>Bacteria</taxon>
        <taxon>Bacillati</taxon>
        <taxon>Actinomycetota</taxon>
        <taxon>Actinomycetes</taxon>
        <taxon>Pseudonocardiales</taxon>
        <taxon>Pseudonocardiaceae</taxon>
        <taxon>Saccharopolyspora</taxon>
    </lineage>
</organism>
<feature type="compositionally biased region" description="Basic and acidic residues" evidence="1">
    <location>
        <begin position="47"/>
        <end position="59"/>
    </location>
</feature>
<gene>
    <name evidence="2" type="ORF">FHU35_121056</name>
</gene>
<proteinExistence type="predicted"/>
<feature type="region of interest" description="Disordered" evidence="1">
    <location>
        <begin position="47"/>
        <end position="66"/>
    </location>
</feature>
<accession>A0A561U9M0</accession>
<dbReference type="OrthoDB" id="3695405at2"/>
<reference evidence="2 3" key="1">
    <citation type="submission" date="2019-06" db="EMBL/GenBank/DDBJ databases">
        <title>Sequencing the genomes of 1000 actinobacteria strains.</title>
        <authorList>
            <person name="Klenk H.-P."/>
        </authorList>
    </citation>
    <scope>NUCLEOTIDE SEQUENCE [LARGE SCALE GENOMIC DNA]</scope>
    <source>
        <strain evidence="2 3">DSM 46699</strain>
    </source>
</reference>